<feature type="domain" description="C2H2-type" evidence="4">
    <location>
        <begin position="888"/>
        <end position="915"/>
    </location>
</feature>
<name>A0A199VUG6_ANACO</name>
<feature type="compositionally biased region" description="Polar residues" evidence="3">
    <location>
        <begin position="647"/>
        <end position="664"/>
    </location>
</feature>
<dbReference type="PANTHER" id="PTHR15921:SF3">
    <property type="entry name" value="PRE-MRNA CLEAVAGE COMPLEX 2 PROTEIN PCF11"/>
    <property type="match status" value="1"/>
</dbReference>
<dbReference type="GO" id="GO:0005737">
    <property type="term" value="C:cytoplasm"/>
    <property type="evidence" value="ECO:0007669"/>
    <property type="project" value="TreeGrafter"/>
</dbReference>
<dbReference type="SUPFAM" id="SSF48464">
    <property type="entry name" value="ENTH/VHS domain"/>
    <property type="match status" value="2"/>
</dbReference>
<dbReference type="InterPro" id="IPR006569">
    <property type="entry name" value="CID_dom"/>
</dbReference>
<gene>
    <name evidence="6" type="ORF">ACMD2_24786</name>
</gene>
<dbReference type="PANTHER" id="PTHR15921">
    <property type="entry name" value="PRE-MRNA CLEAVAGE COMPLEX II"/>
    <property type="match status" value="1"/>
</dbReference>
<dbReference type="Gene3D" id="1.25.40.90">
    <property type="match status" value="2"/>
</dbReference>
<accession>A0A199VUG6</accession>
<feature type="compositionally biased region" description="Low complexity" evidence="3">
    <location>
        <begin position="38"/>
        <end position="61"/>
    </location>
</feature>
<protein>
    <submittedName>
        <fullName evidence="6">Polyadenylation and cleavage factor</fullName>
    </submittedName>
</protein>
<comment type="caution">
    <text evidence="6">The sequence shown here is derived from an EMBL/GenBank/DDBJ whole genome shotgun (WGS) entry which is preliminary data.</text>
</comment>
<dbReference type="InterPro" id="IPR045154">
    <property type="entry name" value="PCF11-like"/>
</dbReference>
<evidence type="ECO:0000259" key="5">
    <source>
        <dbReference type="PROSITE" id="PS51391"/>
    </source>
</evidence>
<feature type="domain" description="CID" evidence="5">
    <location>
        <begin position="85"/>
        <end position="264"/>
    </location>
</feature>
<dbReference type="STRING" id="4615.A0A199VUG6"/>
<dbReference type="InterPro" id="IPR013087">
    <property type="entry name" value="Znf_C2H2_type"/>
</dbReference>
<feature type="compositionally biased region" description="Low complexity" evidence="3">
    <location>
        <begin position="620"/>
        <end position="631"/>
    </location>
</feature>
<dbReference type="GO" id="GO:0005849">
    <property type="term" value="C:mRNA cleavage factor complex"/>
    <property type="evidence" value="ECO:0007669"/>
    <property type="project" value="TreeGrafter"/>
</dbReference>
<feature type="region of interest" description="Disordered" evidence="3">
    <location>
        <begin position="599"/>
        <end position="782"/>
    </location>
</feature>
<dbReference type="InterPro" id="IPR047415">
    <property type="entry name" value="Pcf11_CID"/>
</dbReference>
<dbReference type="EMBL" id="LSRQ01000812">
    <property type="protein sequence ID" value="OAY80679.1"/>
    <property type="molecule type" value="Genomic_DNA"/>
</dbReference>
<evidence type="ECO:0000256" key="1">
    <source>
        <dbReference type="ARBA" id="ARBA00022664"/>
    </source>
</evidence>
<evidence type="ECO:0000313" key="7">
    <source>
        <dbReference type="Proteomes" id="UP000092600"/>
    </source>
</evidence>
<feature type="compositionally biased region" description="Polar residues" evidence="3">
    <location>
        <begin position="767"/>
        <end position="782"/>
    </location>
</feature>
<feature type="compositionally biased region" description="Basic and acidic residues" evidence="3">
    <location>
        <begin position="546"/>
        <end position="562"/>
    </location>
</feature>
<feature type="compositionally biased region" description="Pro residues" evidence="3">
    <location>
        <begin position="742"/>
        <end position="764"/>
    </location>
</feature>
<evidence type="ECO:0000259" key="4">
    <source>
        <dbReference type="PROSITE" id="PS50157"/>
    </source>
</evidence>
<dbReference type="Proteomes" id="UP000092600">
    <property type="component" value="Unassembled WGS sequence"/>
</dbReference>
<dbReference type="CDD" id="cd16982">
    <property type="entry name" value="CID_Pcf11"/>
    <property type="match status" value="1"/>
</dbReference>
<feature type="region of interest" description="Disordered" evidence="3">
    <location>
        <begin position="1"/>
        <end position="87"/>
    </location>
</feature>
<sequence>MESSHRSAAMDRSRAPNLKKPRLSPDAAAPAHNRDRAFAAAAPPQRGGAHAAAAAAGASRPRAAERDERDDPMRGRESLQQQQQQQQELVAQYKTALAELTFNSKPIITNLTIIAGENLHAAKAIAATICANVLEVTINRFMLESAYYIDAISVHNTMISHNDFLLYSYDQILPYLASIIMNIISNVPSEQKLPSLYLLDSIVKNIGRDYIRYFAARLPEVFCKAYNQVDPSIHPSMRHLFGTWKGVFPPAPLQAIEKEIGFQPLINGSSGPSISRPDSQPQRPSHSIHVNPKYLEARQRLQQSTKNMQHPQRDLLNDPIHVKKEVKDVRCPDFPSDISQQPELGVGRVGERLRGREVFERQFGGFNIGASGSEILRKNSLDVNKDLRASVSVRSDVNLERSSRPSSKNWKNTEEEEFVWGDMNSQPTDYGGSNIRRKGDWNAENSNKLTGLHMNKWMPLETDHQGSHLNKLESFFRIGKNSGQDGKVPLFKDHEDYLSHLQTKYAPNARIDRETPSQLLSEGGRAAEAHTFLERVPHEAPLLDSGLDHNSARFPSKSEERPVSYGGSLSASISSSLPISGSLSHHTVPSSLGSLTNLISRSGDSYGQQRKQYLHPPSPSVHSPPSSSVPFPHKPPNKAEPDAFWSKPSQMAQKPFSSFHSQLGSPMPFQPQKTVKFSGTSESNKTANETSGQPSASDLLAALMKSGPNPISNPQNINIQPPLPTGPPPIHALSSHGNSAPAPVPPPMNNTVLPPLPPGPPPPSSLVRTASHISNNNTGSVGNPLSSLLRSLVAKGLISSPATETPAATIAQPSHKVPNIVLSTSTTTAVQPFSAKESPAESVAPIAAALSQSTETKMQVLIGVDFKSEIMREYHPMVIESLFDSLNHQCRICGLRFGLEEQLHGHLEWHASKKLMSNDFSSVTRKWYADTSRWIAGSVEPQIGQMKPTSSGDDVVGSVEEQCEMMVPADENQIICALCGEPFEDVYSHERDEWMYKDTVYLNLPSNQSGIRYMDVNKGQGPIVHAKCISRSSTNDLEVGDLNKGRG</sequence>
<reference evidence="6 7" key="1">
    <citation type="journal article" date="2016" name="DNA Res.">
        <title>The draft genome of MD-2 pineapple using hybrid error correction of long reads.</title>
        <authorList>
            <person name="Redwan R.M."/>
            <person name="Saidin A."/>
            <person name="Kumar S.V."/>
        </authorList>
    </citation>
    <scope>NUCLEOTIDE SEQUENCE [LARGE SCALE GENOMIC DNA]</scope>
    <source>
        <strain evidence="7">cv. MD2</strain>
        <tissue evidence="6">Leaf</tissue>
    </source>
</reference>
<feature type="region of interest" description="Disordered" evidence="3">
    <location>
        <begin position="267"/>
        <end position="289"/>
    </location>
</feature>
<dbReference type="PROSITE" id="PS51391">
    <property type="entry name" value="CID"/>
    <property type="match status" value="1"/>
</dbReference>
<keyword evidence="2" id="KW-0863">Zinc-finger</keyword>
<keyword evidence="2" id="KW-0862">Zinc</keyword>
<dbReference type="GO" id="GO:0031124">
    <property type="term" value="P:mRNA 3'-end processing"/>
    <property type="evidence" value="ECO:0007669"/>
    <property type="project" value="InterPro"/>
</dbReference>
<dbReference type="GO" id="GO:0006369">
    <property type="term" value="P:termination of RNA polymerase II transcription"/>
    <property type="evidence" value="ECO:0007669"/>
    <property type="project" value="InterPro"/>
</dbReference>
<dbReference type="InterPro" id="IPR057242">
    <property type="entry name" value="PCFS4-like"/>
</dbReference>
<dbReference type="Pfam" id="PF04818">
    <property type="entry name" value="CID"/>
    <property type="match status" value="1"/>
</dbReference>
<feature type="compositionally biased region" description="Basic and acidic residues" evidence="3">
    <location>
        <begin position="1"/>
        <end position="14"/>
    </location>
</feature>
<dbReference type="GO" id="GO:0008270">
    <property type="term" value="F:zinc ion binding"/>
    <property type="evidence" value="ECO:0007669"/>
    <property type="project" value="UniProtKB-KW"/>
</dbReference>
<feature type="compositionally biased region" description="Polar residues" evidence="3">
    <location>
        <begin position="671"/>
        <end position="696"/>
    </location>
</feature>
<evidence type="ECO:0000256" key="2">
    <source>
        <dbReference type="PROSITE-ProRule" id="PRU00042"/>
    </source>
</evidence>
<feature type="compositionally biased region" description="Basic and acidic residues" evidence="3">
    <location>
        <begin position="62"/>
        <end position="77"/>
    </location>
</feature>
<dbReference type="AlphaFoldDB" id="A0A199VUG6"/>
<dbReference type="PROSITE" id="PS50157">
    <property type="entry name" value="ZINC_FINGER_C2H2_2"/>
    <property type="match status" value="1"/>
</dbReference>
<feature type="compositionally biased region" description="Low complexity" evidence="3">
    <location>
        <begin position="708"/>
        <end position="720"/>
    </location>
</feature>
<feature type="compositionally biased region" description="Polar residues" evidence="3">
    <location>
        <begin position="267"/>
        <end position="285"/>
    </location>
</feature>
<evidence type="ECO:0000313" key="6">
    <source>
        <dbReference type="EMBL" id="OAY80679.1"/>
    </source>
</evidence>
<proteinExistence type="predicted"/>
<dbReference type="GO" id="GO:0003729">
    <property type="term" value="F:mRNA binding"/>
    <property type="evidence" value="ECO:0007669"/>
    <property type="project" value="InterPro"/>
</dbReference>
<evidence type="ECO:0000256" key="3">
    <source>
        <dbReference type="SAM" id="MobiDB-lite"/>
    </source>
</evidence>
<feature type="region of interest" description="Disordered" evidence="3">
    <location>
        <begin position="540"/>
        <end position="570"/>
    </location>
</feature>
<organism evidence="6 7">
    <name type="scientific">Ananas comosus</name>
    <name type="common">Pineapple</name>
    <name type="synonym">Ananas ananas</name>
    <dbReference type="NCBI Taxonomy" id="4615"/>
    <lineage>
        <taxon>Eukaryota</taxon>
        <taxon>Viridiplantae</taxon>
        <taxon>Streptophyta</taxon>
        <taxon>Embryophyta</taxon>
        <taxon>Tracheophyta</taxon>
        <taxon>Spermatophyta</taxon>
        <taxon>Magnoliopsida</taxon>
        <taxon>Liliopsida</taxon>
        <taxon>Poales</taxon>
        <taxon>Bromeliaceae</taxon>
        <taxon>Bromelioideae</taxon>
        <taxon>Ananas</taxon>
    </lineage>
</organism>
<dbReference type="SMART" id="SM00582">
    <property type="entry name" value="RPR"/>
    <property type="match status" value="1"/>
</dbReference>
<dbReference type="InterPro" id="IPR008942">
    <property type="entry name" value="ENTH_VHS"/>
</dbReference>
<keyword evidence="1" id="KW-0507">mRNA processing</keyword>
<feature type="compositionally biased region" description="Polar residues" evidence="3">
    <location>
        <begin position="599"/>
        <end position="611"/>
    </location>
</feature>
<dbReference type="PROSITE" id="PS00028">
    <property type="entry name" value="ZINC_FINGER_C2H2_1"/>
    <property type="match status" value="1"/>
</dbReference>
<feature type="compositionally biased region" description="Pro residues" evidence="3">
    <location>
        <begin position="721"/>
        <end position="730"/>
    </location>
</feature>
<keyword evidence="2" id="KW-0479">Metal-binding</keyword>
<dbReference type="GO" id="GO:0000993">
    <property type="term" value="F:RNA polymerase II complex binding"/>
    <property type="evidence" value="ECO:0007669"/>
    <property type="project" value="InterPro"/>
</dbReference>
<dbReference type="Pfam" id="PF23228">
    <property type="entry name" value="zf_PCFS4"/>
    <property type="match status" value="1"/>
</dbReference>